<gene>
    <name evidence="1" type="ORF">HAX54_048042</name>
</gene>
<accession>A0ABS8WKZ0</accession>
<keyword evidence="2" id="KW-1185">Reference proteome</keyword>
<proteinExistence type="predicted"/>
<dbReference type="Proteomes" id="UP000823775">
    <property type="component" value="Unassembled WGS sequence"/>
</dbReference>
<reference evidence="1 2" key="1">
    <citation type="journal article" date="2021" name="BMC Genomics">
        <title>Datura genome reveals duplications of psychoactive alkaloid biosynthetic genes and high mutation rate following tissue culture.</title>
        <authorList>
            <person name="Rajewski A."/>
            <person name="Carter-House D."/>
            <person name="Stajich J."/>
            <person name="Litt A."/>
        </authorList>
    </citation>
    <scope>NUCLEOTIDE SEQUENCE [LARGE SCALE GENOMIC DNA]</scope>
    <source>
        <strain evidence="1">AR-01</strain>
    </source>
</reference>
<feature type="non-terminal residue" evidence="1">
    <location>
        <position position="70"/>
    </location>
</feature>
<organism evidence="1 2">
    <name type="scientific">Datura stramonium</name>
    <name type="common">Jimsonweed</name>
    <name type="synonym">Common thornapple</name>
    <dbReference type="NCBI Taxonomy" id="4076"/>
    <lineage>
        <taxon>Eukaryota</taxon>
        <taxon>Viridiplantae</taxon>
        <taxon>Streptophyta</taxon>
        <taxon>Embryophyta</taxon>
        <taxon>Tracheophyta</taxon>
        <taxon>Spermatophyta</taxon>
        <taxon>Magnoliopsida</taxon>
        <taxon>eudicotyledons</taxon>
        <taxon>Gunneridae</taxon>
        <taxon>Pentapetalae</taxon>
        <taxon>asterids</taxon>
        <taxon>lamiids</taxon>
        <taxon>Solanales</taxon>
        <taxon>Solanaceae</taxon>
        <taxon>Solanoideae</taxon>
        <taxon>Datureae</taxon>
        <taxon>Datura</taxon>
    </lineage>
</organism>
<dbReference type="EMBL" id="JACEIK010007891">
    <property type="protein sequence ID" value="MCE3050761.1"/>
    <property type="molecule type" value="Genomic_DNA"/>
</dbReference>
<protein>
    <submittedName>
        <fullName evidence="1">Uncharacterized protein</fullName>
    </submittedName>
</protein>
<evidence type="ECO:0000313" key="2">
    <source>
        <dbReference type="Proteomes" id="UP000823775"/>
    </source>
</evidence>
<evidence type="ECO:0000313" key="1">
    <source>
        <dbReference type="EMBL" id="MCE3050761.1"/>
    </source>
</evidence>
<comment type="caution">
    <text evidence="1">The sequence shown here is derived from an EMBL/GenBank/DDBJ whole genome shotgun (WGS) entry which is preliminary data.</text>
</comment>
<name>A0ABS8WKZ0_DATST</name>
<sequence>MGRMMDIHILAYGNNEEEKHHAQMNDIEKLILEHMEVMREQLTEQGKALKMMSVKLTEMMTETTTRNNFH</sequence>